<keyword evidence="1" id="KW-0963">Cytoplasm</keyword>
<keyword evidence="2" id="KW-0862">Zinc</keyword>
<gene>
    <name evidence="6" type="ORF">HKT17_05965</name>
</gene>
<name>A0ABX6N7E4_9BURK</name>
<keyword evidence="7" id="KW-1185">Reference proteome</keyword>
<dbReference type="Gene3D" id="3.90.1280.10">
    <property type="entry name" value="HSP33 redox switch-like"/>
    <property type="match status" value="1"/>
</dbReference>
<dbReference type="InterPro" id="IPR016153">
    <property type="entry name" value="Heat_shock_Hsp33_N"/>
</dbReference>
<accession>A0ABX6N7E4</accession>
<dbReference type="PANTHER" id="PTHR30111">
    <property type="entry name" value="33 KDA CHAPERONIN"/>
    <property type="match status" value="1"/>
</dbReference>
<keyword evidence="3" id="KW-1015">Disulfide bond</keyword>
<dbReference type="InterPro" id="IPR016154">
    <property type="entry name" value="Heat_shock_Hsp33_C"/>
</dbReference>
<dbReference type="Gene3D" id="3.55.30.10">
    <property type="entry name" value="Hsp33 domain"/>
    <property type="match status" value="1"/>
</dbReference>
<keyword evidence="5" id="KW-0676">Redox-active center</keyword>
<dbReference type="SUPFAM" id="SSF64397">
    <property type="entry name" value="Hsp33 domain"/>
    <property type="match status" value="1"/>
</dbReference>
<evidence type="ECO:0000256" key="2">
    <source>
        <dbReference type="ARBA" id="ARBA00022833"/>
    </source>
</evidence>
<keyword evidence="4" id="KW-0143">Chaperone</keyword>
<sequence length="309" mass="33899">MTDTLRTLIFDQSSCRAHLVHLSKAWQQVVNNNDYPRPVQKVLGELVAASTMLSASLKFEGSLIIQIQGDGPIRLLVAECNSRLGLRATVKLVEGTQIPENASFKDLVNTTGKGICAIILDPRNRLPGQAPYQGIVPLAGTSVADSLEAYMHSSEQLETRLVLNSDATTAAGVMLQQMPQHGGVVSSKEFDADGWDRLKALINTLQTEEHLATETDELAKRLFWEEDPDGLAERQAHFECTCSRDKVGKMLLSLGQAELDDALSENPTVEIQCDFCNANYSFTRADCNALFTESSHHEGPQEPQPPTLH</sequence>
<dbReference type="Pfam" id="PF01430">
    <property type="entry name" value="HSP33"/>
    <property type="match status" value="1"/>
</dbReference>
<evidence type="ECO:0000313" key="6">
    <source>
        <dbReference type="EMBL" id="QJR29287.1"/>
    </source>
</evidence>
<dbReference type="EMBL" id="CP053084">
    <property type="protein sequence ID" value="QJR29287.1"/>
    <property type="molecule type" value="Genomic_DNA"/>
</dbReference>
<proteinExistence type="predicted"/>
<dbReference type="PANTHER" id="PTHR30111:SF1">
    <property type="entry name" value="33 KDA CHAPERONIN"/>
    <property type="match status" value="1"/>
</dbReference>
<protein>
    <submittedName>
        <fullName evidence="6">Hsp33 family molecular chaperone HslO</fullName>
    </submittedName>
</protein>
<dbReference type="Proteomes" id="UP000501130">
    <property type="component" value="Chromosome"/>
</dbReference>
<reference evidence="6 7" key="1">
    <citation type="submission" date="2020-05" db="EMBL/GenBank/DDBJ databases">
        <title>Compete genome of Limnobacter sp. SAORIC-580.</title>
        <authorList>
            <person name="Song J."/>
            <person name="Cho J.-C."/>
        </authorList>
    </citation>
    <scope>NUCLEOTIDE SEQUENCE [LARGE SCALE GENOMIC DNA]</scope>
    <source>
        <strain evidence="6 7">SAORIC-580</strain>
    </source>
</reference>
<evidence type="ECO:0000256" key="4">
    <source>
        <dbReference type="ARBA" id="ARBA00023186"/>
    </source>
</evidence>
<dbReference type="InterPro" id="IPR000397">
    <property type="entry name" value="Heat_shock_Hsp33"/>
</dbReference>
<evidence type="ECO:0000256" key="3">
    <source>
        <dbReference type="ARBA" id="ARBA00023157"/>
    </source>
</evidence>
<dbReference type="Gene3D" id="1.10.287.480">
    <property type="entry name" value="helix hairpin bin"/>
    <property type="match status" value="1"/>
</dbReference>
<evidence type="ECO:0000256" key="1">
    <source>
        <dbReference type="ARBA" id="ARBA00022490"/>
    </source>
</evidence>
<evidence type="ECO:0000313" key="7">
    <source>
        <dbReference type="Proteomes" id="UP000501130"/>
    </source>
</evidence>
<evidence type="ECO:0000256" key="5">
    <source>
        <dbReference type="ARBA" id="ARBA00023284"/>
    </source>
</evidence>
<organism evidence="6 7">
    <name type="scientific">Limnobacter profundi</name>
    <dbReference type="NCBI Taxonomy" id="2732163"/>
    <lineage>
        <taxon>Bacteria</taxon>
        <taxon>Pseudomonadati</taxon>
        <taxon>Pseudomonadota</taxon>
        <taxon>Betaproteobacteria</taxon>
        <taxon>Burkholderiales</taxon>
        <taxon>Burkholderiaceae</taxon>
        <taxon>Limnobacter</taxon>
    </lineage>
</organism>
<dbReference type="CDD" id="cd00498">
    <property type="entry name" value="Hsp33"/>
    <property type="match status" value="1"/>
</dbReference>
<dbReference type="RefSeq" id="WP_171098583.1">
    <property type="nucleotide sequence ID" value="NZ_CP053084.1"/>
</dbReference>
<dbReference type="PIRSF" id="PIRSF005261">
    <property type="entry name" value="Heat_shock_Hsp33"/>
    <property type="match status" value="1"/>
</dbReference>
<dbReference type="SUPFAM" id="SSF118352">
    <property type="entry name" value="HSP33 redox switch-like"/>
    <property type="match status" value="1"/>
</dbReference>
<dbReference type="InterPro" id="IPR023212">
    <property type="entry name" value="Hsp33_helix_hairpin_bin_dom_sf"/>
</dbReference>